<dbReference type="InterPro" id="IPR055469">
    <property type="entry name" value="DUF7041"/>
</dbReference>
<evidence type="ECO:0000259" key="2">
    <source>
        <dbReference type="Pfam" id="PF23055"/>
    </source>
</evidence>
<dbReference type="Pfam" id="PF23055">
    <property type="entry name" value="DUF7041"/>
    <property type="match status" value="1"/>
</dbReference>
<feature type="non-terminal residue" evidence="4">
    <location>
        <position position="245"/>
    </location>
</feature>
<dbReference type="Proteomes" id="UP000504618">
    <property type="component" value="Unplaced"/>
</dbReference>
<sequence length="245" mass="28261">MATPKEQTEGDRTHQVKEELQINRVGLRMPPFWPEKPELWFAQLESQFIICGITQDTTRYAYALSQIDTRYAKEIKDIVTSPPAEHRYKTLKKTLIQRLSTSQEQRTRQLLEREELGDRKPSQFLRHLKGLAGTAVPDSLLRTLWLGRLPAQMQVILATRQGDRLEDVAEQADRIHEVNDRAVVAAVEATSTEKTTLQAQIEALTKQVAALTTQFSQERKRWRADRSRSRSRSRSRNRGHTKGFT</sequence>
<dbReference type="AlphaFoldDB" id="A0A6J1QFP3"/>
<dbReference type="GeneID" id="112460618"/>
<organism evidence="3 4">
    <name type="scientific">Temnothorax curvispinosus</name>
    <dbReference type="NCBI Taxonomy" id="300111"/>
    <lineage>
        <taxon>Eukaryota</taxon>
        <taxon>Metazoa</taxon>
        <taxon>Ecdysozoa</taxon>
        <taxon>Arthropoda</taxon>
        <taxon>Hexapoda</taxon>
        <taxon>Insecta</taxon>
        <taxon>Pterygota</taxon>
        <taxon>Neoptera</taxon>
        <taxon>Endopterygota</taxon>
        <taxon>Hymenoptera</taxon>
        <taxon>Apocrita</taxon>
        <taxon>Aculeata</taxon>
        <taxon>Formicoidea</taxon>
        <taxon>Formicidae</taxon>
        <taxon>Myrmicinae</taxon>
        <taxon>Temnothorax</taxon>
    </lineage>
</organism>
<evidence type="ECO:0000313" key="3">
    <source>
        <dbReference type="Proteomes" id="UP000504618"/>
    </source>
</evidence>
<gene>
    <name evidence="4" type="primary">LOC112460618</name>
</gene>
<accession>A0A6J1QFP3</accession>
<dbReference type="PANTHER" id="PTHR33327">
    <property type="entry name" value="ENDONUCLEASE"/>
    <property type="match status" value="1"/>
</dbReference>
<feature type="region of interest" description="Disordered" evidence="1">
    <location>
        <begin position="219"/>
        <end position="245"/>
    </location>
</feature>
<dbReference type="RefSeq" id="XP_024881169.1">
    <property type="nucleotide sequence ID" value="XM_025025401.1"/>
</dbReference>
<name>A0A6J1QFP3_9HYME</name>
<dbReference type="OrthoDB" id="7699407at2759"/>
<evidence type="ECO:0000256" key="1">
    <source>
        <dbReference type="SAM" id="MobiDB-lite"/>
    </source>
</evidence>
<keyword evidence="3" id="KW-1185">Reference proteome</keyword>
<reference evidence="4" key="1">
    <citation type="submission" date="2025-08" db="UniProtKB">
        <authorList>
            <consortium name="RefSeq"/>
        </authorList>
    </citation>
    <scope>IDENTIFICATION</scope>
    <source>
        <tissue evidence="4">Whole body</tissue>
    </source>
</reference>
<feature type="domain" description="DUF7041" evidence="2">
    <location>
        <begin position="29"/>
        <end position="112"/>
    </location>
</feature>
<evidence type="ECO:0000313" key="4">
    <source>
        <dbReference type="RefSeq" id="XP_024881169.1"/>
    </source>
</evidence>
<proteinExistence type="predicted"/>
<feature type="compositionally biased region" description="Basic residues" evidence="1">
    <location>
        <begin position="229"/>
        <end position="245"/>
    </location>
</feature>
<dbReference type="PANTHER" id="PTHR33327:SF3">
    <property type="entry name" value="RNA-DIRECTED DNA POLYMERASE"/>
    <property type="match status" value="1"/>
</dbReference>
<protein>
    <submittedName>
        <fullName evidence="4">Uncharacterized protein LOC112460618</fullName>
    </submittedName>
</protein>